<keyword evidence="9" id="KW-1185">Reference proteome</keyword>
<keyword evidence="1" id="KW-0677">Repeat</keyword>
<comment type="caution">
    <text evidence="8">The sequence shown here is derived from an EMBL/GenBank/DDBJ whole genome shotgun (WGS) entry which is preliminary data.</text>
</comment>
<dbReference type="InterPro" id="IPR041118">
    <property type="entry name" value="Rx_N"/>
</dbReference>
<dbReference type="EMBL" id="QPKB01000009">
    <property type="protein sequence ID" value="RWR91599.1"/>
    <property type="molecule type" value="Genomic_DNA"/>
</dbReference>
<dbReference type="FunFam" id="1.10.10.10:FF:000322">
    <property type="entry name" value="Probable disease resistance protein At1g63360"/>
    <property type="match status" value="1"/>
</dbReference>
<gene>
    <name evidence="8" type="ORF">CKAN_02076500</name>
</gene>
<dbReference type="SUPFAM" id="SSF52058">
    <property type="entry name" value="L domain-like"/>
    <property type="match status" value="1"/>
</dbReference>
<dbReference type="InterPro" id="IPR055414">
    <property type="entry name" value="LRR_R13L4/SHOC2-like"/>
</dbReference>
<keyword evidence="3" id="KW-0611">Plant defense</keyword>
<dbReference type="Pfam" id="PF00931">
    <property type="entry name" value="NB-ARC"/>
    <property type="match status" value="1"/>
</dbReference>
<dbReference type="InterPro" id="IPR044974">
    <property type="entry name" value="Disease_R_plants"/>
</dbReference>
<dbReference type="Gene3D" id="3.40.50.300">
    <property type="entry name" value="P-loop containing nucleotide triphosphate hydrolases"/>
    <property type="match status" value="1"/>
</dbReference>
<protein>
    <submittedName>
        <fullName evidence="8">Disease resistance protein</fullName>
    </submittedName>
</protein>
<dbReference type="PANTHER" id="PTHR23155">
    <property type="entry name" value="DISEASE RESISTANCE PROTEIN RP"/>
    <property type="match status" value="1"/>
</dbReference>
<feature type="domain" description="Disease resistance protein winged helix" evidence="6">
    <location>
        <begin position="427"/>
        <end position="497"/>
    </location>
</feature>
<dbReference type="AlphaFoldDB" id="A0A3S3N3G9"/>
<dbReference type="PRINTS" id="PR00364">
    <property type="entry name" value="DISEASERSIST"/>
</dbReference>
<dbReference type="OrthoDB" id="646178at2759"/>
<dbReference type="STRING" id="337451.A0A3S3N3G9"/>
<evidence type="ECO:0000256" key="3">
    <source>
        <dbReference type="ARBA" id="ARBA00022821"/>
    </source>
</evidence>
<evidence type="ECO:0000313" key="8">
    <source>
        <dbReference type="EMBL" id="RWR91599.1"/>
    </source>
</evidence>
<evidence type="ECO:0000259" key="7">
    <source>
        <dbReference type="Pfam" id="PF23598"/>
    </source>
</evidence>
<dbReference type="Gene3D" id="1.20.5.4130">
    <property type="match status" value="1"/>
</dbReference>
<dbReference type="FunFam" id="3.40.50.300:FF:001091">
    <property type="entry name" value="Probable disease resistance protein At1g61300"/>
    <property type="match status" value="1"/>
</dbReference>
<dbReference type="GO" id="GO:0098542">
    <property type="term" value="P:defense response to other organism"/>
    <property type="evidence" value="ECO:0007669"/>
    <property type="project" value="TreeGrafter"/>
</dbReference>
<reference evidence="8 9" key="1">
    <citation type="journal article" date="2019" name="Nat. Plants">
        <title>Stout camphor tree genome fills gaps in understanding of flowering plant genome evolution.</title>
        <authorList>
            <person name="Chaw S.M."/>
            <person name="Liu Y.C."/>
            <person name="Wu Y.W."/>
            <person name="Wang H.Y."/>
            <person name="Lin C.I."/>
            <person name="Wu C.S."/>
            <person name="Ke H.M."/>
            <person name="Chang L.Y."/>
            <person name="Hsu C.Y."/>
            <person name="Yang H.T."/>
            <person name="Sudianto E."/>
            <person name="Hsu M.H."/>
            <person name="Wu K.P."/>
            <person name="Wang L.N."/>
            <person name="Leebens-Mack J.H."/>
            <person name="Tsai I.J."/>
        </authorList>
    </citation>
    <scope>NUCLEOTIDE SEQUENCE [LARGE SCALE GENOMIC DNA]</scope>
    <source>
        <strain evidence="9">cv. Chaw 1501</strain>
        <tissue evidence="8">Young leaves</tissue>
    </source>
</reference>
<feature type="domain" description="Disease resistance R13L4/SHOC-2-like LRR" evidence="7">
    <location>
        <begin position="545"/>
        <end position="852"/>
    </location>
</feature>
<dbReference type="InterPro" id="IPR038005">
    <property type="entry name" value="RX-like_CC"/>
</dbReference>
<dbReference type="Pfam" id="PF23559">
    <property type="entry name" value="WHD_DRP"/>
    <property type="match status" value="1"/>
</dbReference>
<evidence type="ECO:0000259" key="5">
    <source>
        <dbReference type="Pfam" id="PF18052"/>
    </source>
</evidence>
<dbReference type="Gene3D" id="3.80.10.10">
    <property type="entry name" value="Ribonuclease Inhibitor"/>
    <property type="match status" value="1"/>
</dbReference>
<evidence type="ECO:0000256" key="1">
    <source>
        <dbReference type="ARBA" id="ARBA00022737"/>
    </source>
</evidence>
<dbReference type="Proteomes" id="UP000283530">
    <property type="component" value="Unassembled WGS sequence"/>
</dbReference>
<dbReference type="InterPro" id="IPR058922">
    <property type="entry name" value="WHD_DRP"/>
</dbReference>
<dbReference type="Pfam" id="PF23598">
    <property type="entry name" value="LRR_14"/>
    <property type="match status" value="1"/>
</dbReference>
<dbReference type="SUPFAM" id="SSF52540">
    <property type="entry name" value="P-loop containing nucleoside triphosphate hydrolases"/>
    <property type="match status" value="1"/>
</dbReference>
<dbReference type="Gene3D" id="1.10.10.10">
    <property type="entry name" value="Winged helix-like DNA-binding domain superfamily/Winged helix DNA-binding domain"/>
    <property type="match status" value="1"/>
</dbReference>
<dbReference type="GO" id="GO:0043531">
    <property type="term" value="F:ADP binding"/>
    <property type="evidence" value="ECO:0007669"/>
    <property type="project" value="InterPro"/>
</dbReference>
<evidence type="ECO:0000259" key="4">
    <source>
        <dbReference type="Pfam" id="PF00931"/>
    </source>
</evidence>
<dbReference type="CDD" id="cd14798">
    <property type="entry name" value="RX-CC_like"/>
    <property type="match status" value="1"/>
</dbReference>
<dbReference type="InterPro" id="IPR027417">
    <property type="entry name" value="P-loop_NTPase"/>
</dbReference>
<organism evidence="8 9">
    <name type="scientific">Cinnamomum micranthum f. kanehirae</name>
    <dbReference type="NCBI Taxonomy" id="337451"/>
    <lineage>
        <taxon>Eukaryota</taxon>
        <taxon>Viridiplantae</taxon>
        <taxon>Streptophyta</taxon>
        <taxon>Embryophyta</taxon>
        <taxon>Tracheophyta</taxon>
        <taxon>Spermatophyta</taxon>
        <taxon>Magnoliopsida</taxon>
        <taxon>Magnoliidae</taxon>
        <taxon>Laurales</taxon>
        <taxon>Lauraceae</taxon>
        <taxon>Cinnamomum</taxon>
    </lineage>
</organism>
<dbReference type="InterPro" id="IPR036388">
    <property type="entry name" value="WH-like_DNA-bd_sf"/>
</dbReference>
<dbReference type="InterPro" id="IPR032675">
    <property type="entry name" value="LRR_dom_sf"/>
</dbReference>
<evidence type="ECO:0000259" key="6">
    <source>
        <dbReference type="Pfam" id="PF23559"/>
    </source>
</evidence>
<dbReference type="PANTHER" id="PTHR23155:SF1193">
    <property type="entry name" value="DISEASE RESISTANCE PROTEIN RPP13-RELATED"/>
    <property type="match status" value="1"/>
</dbReference>
<evidence type="ECO:0000313" key="9">
    <source>
        <dbReference type="Proteomes" id="UP000283530"/>
    </source>
</evidence>
<feature type="domain" description="NB-ARC" evidence="4">
    <location>
        <begin position="165"/>
        <end position="339"/>
    </location>
</feature>
<proteinExistence type="predicted"/>
<evidence type="ECO:0000256" key="2">
    <source>
        <dbReference type="ARBA" id="ARBA00022741"/>
    </source>
</evidence>
<keyword evidence="2" id="KW-0547">Nucleotide-binding</keyword>
<dbReference type="Gene3D" id="1.10.8.430">
    <property type="entry name" value="Helical domain of apoptotic protease-activating factors"/>
    <property type="match status" value="1"/>
</dbReference>
<accession>A0A3S3N3G9</accession>
<sequence>MAEGVVTLFLNKLSELMERETHLLGGVSQDVRLLREKFQGISLFLKEADDKCLQDKKVKLWVAQVRDTASEAEDILEKFVLKVELSRRKVGFTRLLKNPINRWIALHKTGKEIQNINLKIDNISENRSKLDLGNVHEQYGGEPSTSGRTEKRARRVEEVHIVGIEDEAEMVCKLLMEGDAQRSVVSIIGMGGIGKTTLAGKVFNDMRIRRHFECYAWIYASQEFKARDLLYDLIKCLKTPSSNDADKLKSLSGEELREELSNYLERRRYLIVIDDIWNREDWDYIQASLPNKNNGSRIMLTTRHNDVALSSDPRCKPYWLHFLNHKDSQMLLLEKAFPEIVNHPHLEAWEQVEEDMVIRCYGLPIAVVVLGGLLSTKDRTIGEWKKVVKAIDLHQKEGQPTIFAILAVSYNDLPYYLKMCFLYFAAFPKGSNICPSSLFQMWVAEGFVQERGDETPEEIAEDYLLELIHRNLVQVAERHFDGRVKRCCIHDIVRDFAIEIAKEDQFLNVYSADVHSASPTPAHRLSIAHADSCKYVSMNCWTTHLRSLFCFIQYDPTLEKENWNSLFKRFKFLRVMHIDSVPNSMVPDGIGDLIYLRYFSVRFKGKKHMLTLPSTISNLCNLQTLIILGVHKLLSDDQGTWKIRQLRHLVTSYGLFSPKANHMNLNELTNLHTLSMMTVGPWISGEFDQLTSLRSLGLGGELNLYQTGLSSFIGKQVNLKSLQLIQVRDDQLPIQIVSSHLHRLEKLHLSGRLDKLPTLEEVAPCLTKLVLFNSRLVEDPMVVLEKLPKLELLRLKYGSYSGKKMSCSAKGFSKLAVLEINFLEELEDWAVEDGAIANLRHLEIQSVAKEKEDEKVPQMGGGDGDDNNIPLFYSDLMPLLVHLLGLKLGAHTLLL</sequence>
<dbReference type="Pfam" id="PF18052">
    <property type="entry name" value="Rx_N"/>
    <property type="match status" value="1"/>
</dbReference>
<feature type="domain" description="Disease resistance N-terminal" evidence="5">
    <location>
        <begin position="5"/>
        <end position="90"/>
    </location>
</feature>
<dbReference type="InterPro" id="IPR042197">
    <property type="entry name" value="Apaf_helical"/>
</dbReference>
<name>A0A3S3N3G9_9MAGN</name>
<dbReference type="InterPro" id="IPR002182">
    <property type="entry name" value="NB-ARC"/>
</dbReference>